<keyword evidence="6" id="KW-1185">Reference proteome</keyword>
<comment type="subcellular location">
    <subcellularLocation>
        <location evidence="1">Mitochondrion</location>
    </subcellularLocation>
</comment>
<dbReference type="EMBL" id="WNTK01004479">
    <property type="protein sequence ID" value="KAG9464414.1"/>
    <property type="molecule type" value="Genomic_DNA"/>
</dbReference>
<dbReference type="InterPro" id="IPR057460">
    <property type="entry name" value="CAF17_C"/>
</dbReference>
<dbReference type="InterPro" id="IPR045179">
    <property type="entry name" value="YgfZ/GcvT"/>
</dbReference>
<evidence type="ECO:0000313" key="5">
    <source>
        <dbReference type="EMBL" id="KAG9464414.1"/>
    </source>
</evidence>
<comment type="caution">
    <text evidence="5">The sequence shown here is derived from an EMBL/GenBank/DDBJ whole genome shotgun (WGS) entry which is preliminary data.</text>
</comment>
<keyword evidence="3" id="KW-0496">Mitochondrion</keyword>
<dbReference type="SUPFAM" id="SSF103025">
    <property type="entry name" value="Folate-binding domain"/>
    <property type="match status" value="1"/>
</dbReference>
<reference evidence="5" key="1">
    <citation type="thesis" date="2020" institute="ProQuest LLC" country="789 East Eisenhower Parkway, Ann Arbor, MI, USA">
        <title>Comparative Genomics and Chromosome Evolution.</title>
        <authorList>
            <person name="Mudd A.B."/>
        </authorList>
    </citation>
    <scope>NUCLEOTIDE SEQUENCE</scope>
    <source>
        <strain evidence="5">HN-11 Male</strain>
        <tissue evidence="5">Kidney and liver</tissue>
    </source>
</reference>
<evidence type="ECO:0000256" key="3">
    <source>
        <dbReference type="ARBA" id="ARBA00023128"/>
    </source>
</evidence>
<dbReference type="AlphaFoldDB" id="A0A8J6B773"/>
<sequence length="241" mass="26237">RVPGPPDVSPDLLLESDVEAVDSIRKHLQVYNFRKKVEVLPCPELSVWAVIQEKSDPPLNRLPSPSLLCVPDPRAPLMGCRLVAQTGEDITVILQGTELRTVRDYSRHRYQHGIPEGVKDLPPGVALPLESNLVYMNGISFSKGCYVGQELTARTHHTGVIRKRLVPVHFSSPLPSEFHGAEITTTSGKSAGKYRAGMEDLGLALLRLAHVGEELQLKGGGATVSVTASVPEWWPGSGDDK</sequence>
<feature type="domain" description="CAF17 C-terminal" evidence="4">
    <location>
        <begin position="162"/>
        <end position="235"/>
    </location>
</feature>
<dbReference type="NCBIfam" id="TIGR03317">
    <property type="entry name" value="ygfZ_signature"/>
    <property type="match status" value="1"/>
</dbReference>
<gene>
    <name evidence="5" type="ORF">GDO78_019973</name>
</gene>
<dbReference type="Proteomes" id="UP000770717">
    <property type="component" value="Unassembled WGS sequence"/>
</dbReference>
<protein>
    <recommendedName>
        <fullName evidence="4">CAF17 C-terminal domain-containing protein</fullName>
    </recommendedName>
</protein>
<dbReference type="GO" id="GO:0005759">
    <property type="term" value="C:mitochondrial matrix"/>
    <property type="evidence" value="ECO:0007669"/>
    <property type="project" value="TreeGrafter"/>
</dbReference>
<dbReference type="PANTHER" id="PTHR22602:SF0">
    <property type="entry name" value="TRANSFERASE CAF17, MITOCHONDRIAL-RELATED"/>
    <property type="match status" value="1"/>
</dbReference>
<dbReference type="FunFam" id="3.30.1360.120:FF:000035">
    <property type="entry name" value="IBA57, iron-sulfur cluster assembly"/>
    <property type="match status" value="1"/>
</dbReference>
<feature type="non-terminal residue" evidence="5">
    <location>
        <position position="241"/>
    </location>
</feature>
<dbReference type="PANTHER" id="PTHR22602">
    <property type="entry name" value="TRANSFERASE CAF17, MITOCHONDRIAL-RELATED"/>
    <property type="match status" value="1"/>
</dbReference>
<dbReference type="GO" id="GO:0016226">
    <property type="term" value="P:iron-sulfur cluster assembly"/>
    <property type="evidence" value="ECO:0007669"/>
    <property type="project" value="TreeGrafter"/>
</dbReference>
<dbReference type="InterPro" id="IPR027266">
    <property type="entry name" value="TrmE/GcvT-like"/>
</dbReference>
<name>A0A8J6B773_ELECQ</name>
<evidence type="ECO:0000313" key="6">
    <source>
        <dbReference type="Proteomes" id="UP000770717"/>
    </source>
</evidence>
<dbReference type="Gene3D" id="3.30.1360.120">
    <property type="entry name" value="Probable tRNA modification gtpase trme, domain 1"/>
    <property type="match status" value="1"/>
</dbReference>
<keyword evidence="2" id="KW-0809">Transit peptide</keyword>
<dbReference type="OrthoDB" id="191995at2759"/>
<evidence type="ECO:0000256" key="2">
    <source>
        <dbReference type="ARBA" id="ARBA00022946"/>
    </source>
</evidence>
<evidence type="ECO:0000256" key="1">
    <source>
        <dbReference type="ARBA" id="ARBA00004173"/>
    </source>
</evidence>
<evidence type="ECO:0000259" key="4">
    <source>
        <dbReference type="Pfam" id="PF25455"/>
    </source>
</evidence>
<dbReference type="Pfam" id="PF25455">
    <property type="entry name" value="Beta-barrel_CAF17_C"/>
    <property type="match status" value="1"/>
</dbReference>
<dbReference type="InterPro" id="IPR017703">
    <property type="entry name" value="YgfZ/GCV_T_CS"/>
</dbReference>
<accession>A0A8J6B773</accession>
<organism evidence="5 6">
    <name type="scientific">Eleutherodactylus coqui</name>
    <name type="common">Puerto Rican coqui</name>
    <dbReference type="NCBI Taxonomy" id="57060"/>
    <lineage>
        <taxon>Eukaryota</taxon>
        <taxon>Metazoa</taxon>
        <taxon>Chordata</taxon>
        <taxon>Craniata</taxon>
        <taxon>Vertebrata</taxon>
        <taxon>Euteleostomi</taxon>
        <taxon>Amphibia</taxon>
        <taxon>Batrachia</taxon>
        <taxon>Anura</taxon>
        <taxon>Neobatrachia</taxon>
        <taxon>Hyloidea</taxon>
        <taxon>Eleutherodactylidae</taxon>
        <taxon>Eleutherodactylinae</taxon>
        <taxon>Eleutherodactylus</taxon>
        <taxon>Eleutherodactylus</taxon>
    </lineage>
</organism>
<proteinExistence type="predicted"/>